<keyword evidence="1" id="KW-0853">WD repeat</keyword>
<evidence type="ECO:0000313" key="4">
    <source>
        <dbReference type="Proteomes" id="UP000277928"/>
    </source>
</evidence>
<sequence length="273" mass="30580">MTDKKKHCALVVVAKPLIGMAEALPGTSAQASLNEPADPQLIVINFSRTADRLITGGDYGFEVYKTRPTDMTPRLLFEMSRQPTQKDYTTFVNDVVLVESLPPLHKFALVFGKVPHTLHFYDALVKRFTGLNYFAQKILSVKACTSIIAVGLEKEIHCFRIQPNNYEDLKNYIRLIIHPAPPNFSLLMDLTGEEKPRLVYPDSETEGLVAVQNICFLSHSKNLINAHNHPIGALRLNDQATLLATTSNVSTVIRVYDARTTECLVVFRRGISR</sequence>
<organism evidence="3 4">
    <name type="scientific">Litomosoides sigmodontis</name>
    <name type="common">Filarial nematode worm</name>
    <dbReference type="NCBI Taxonomy" id="42156"/>
    <lineage>
        <taxon>Eukaryota</taxon>
        <taxon>Metazoa</taxon>
        <taxon>Ecdysozoa</taxon>
        <taxon>Nematoda</taxon>
        <taxon>Chromadorea</taxon>
        <taxon>Rhabditida</taxon>
        <taxon>Spirurina</taxon>
        <taxon>Spiruromorpha</taxon>
        <taxon>Filarioidea</taxon>
        <taxon>Onchocercidae</taxon>
        <taxon>Litomosoides</taxon>
    </lineage>
</organism>
<dbReference type="SUPFAM" id="SSF50978">
    <property type="entry name" value="WD40 repeat-like"/>
    <property type="match status" value="1"/>
</dbReference>
<keyword evidence="4" id="KW-1185">Reference proteome</keyword>
<dbReference type="PANTHER" id="PTHR11227">
    <property type="entry name" value="WD-REPEAT PROTEIN INTERACTING WITH PHOSPHOINOSIDES WIPI -RELATED"/>
    <property type="match status" value="1"/>
</dbReference>
<gene>
    <name evidence="3" type="ORF">NLS_LOCUS8217</name>
</gene>
<evidence type="ECO:0000256" key="1">
    <source>
        <dbReference type="ARBA" id="ARBA00022574"/>
    </source>
</evidence>
<reference evidence="3 4" key="1">
    <citation type="submission" date="2018-08" db="EMBL/GenBank/DDBJ databases">
        <authorList>
            <person name="Laetsch R D."/>
            <person name="Stevens L."/>
            <person name="Kumar S."/>
            <person name="Blaxter L. M."/>
        </authorList>
    </citation>
    <scope>NUCLEOTIDE SEQUENCE [LARGE SCALE GENOMIC DNA]</scope>
</reference>
<protein>
    <recommendedName>
        <fullName evidence="5">WD repeat domain phosphoinositide-interacting protein 2</fullName>
    </recommendedName>
</protein>
<dbReference type="STRING" id="42156.A0A3P6VB74"/>
<name>A0A3P6VB74_LITSI</name>
<dbReference type="InterPro" id="IPR036322">
    <property type="entry name" value="WD40_repeat_dom_sf"/>
</dbReference>
<dbReference type="AlphaFoldDB" id="A0A3P6VB74"/>
<proteinExistence type="predicted"/>
<evidence type="ECO:0000313" key="3">
    <source>
        <dbReference type="EMBL" id="VDK87551.1"/>
    </source>
</evidence>
<dbReference type="Pfam" id="PF21032">
    <property type="entry name" value="PROPPIN"/>
    <property type="match status" value="1"/>
</dbReference>
<keyword evidence="2" id="KW-0677">Repeat</keyword>
<dbReference type="Proteomes" id="UP000277928">
    <property type="component" value="Unassembled WGS sequence"/>
</dbReference>
<dbReference type="OrthoDB" id="5791413at2759"/>
<dbReference type="EMBL" id="UYRX01000989">
    <property type="protein sequence ID" value="VDK87551.1"/>
    <property type="molecule type" value="Genomic_DNA"/>
</dbReference>
<dbReference type="InterPro" id="IPR048720">
    <property type="entry name" value="PROPPIN"/>
</dbReference>
<evidence type="ECO:0008006" key="5">
    <source>
        <dbReference type="Google" id="ProtNLM"/>
    </source>
</evidence>
<evidence type="ECO:0000256" key="2">
    <source>
        <dbReference type="ARBA" id="ARBA00022737"/>
    </source>
</evidence>
<feature type="non-terminal residue" evidence="3">
    <location>
        <position position="273"/>
    </location>
</feature>
<accession>A0A3P6VB74</accession>